<gene>
    <name evidence="1" type="ORF">E2562_017553</name>
</gene>
<evidence type="ECO:0000313" key="2">
    <source>
        <dbReference type="Proteomes" id="UP000479710"/>
    </source>
</evidence>
<accession>A0A6G1C6P1</accession>
<dbReference type="EMBL" id="SPHZ02000010">
    <property type="protein sequence ID" value="KAF0895909.1"/>
    <property type="molecule type" value="Genomic_DNA"/>
</dbReference>
<dbReference type="AlphaFoldDB" id="A0A6G1C6P1"/>
<reference evidence="1 2" key="1">
    <citation type="submission" date="2019-11" db="EMBL/GenBank/DDBJ databases">
        <title>Whole genome sequence of Oryza granulata.</title>
        <authorList>
            <person name="Li W."/>
        </authorList>
    </citation>
    <scope>NUCLEOTIDE SEQUENCE [LARGE SCALE GENOMIC DNA]</scope>
    <source>
        <strain evidence="2">cv. Menghai</strain>
        <tissue evidence="1">Leaf</tissue>
    </source>
</reference>
<proteinExistence type="predicted"/>
<name>A0A6G1C6P1_9ORYZ</name>
<dbReference type="Proteomes" id="UP000479710">
    <property type="component" value="Unassembled WGS sequence"/>
</dbReference>
<sequence>MAQAAHFGDGGTIEASTPDEYWFSTKGLESIMGSEWEKWGEIDDVEYVWVDDEKGFYKDFVSDDDAIDSDYVPSSD</sequence>
<protein>
    <submittedName>
        <fullName evidence="1">Uncharacterized protein</fullName>
    </submittedName>
</protein>
<organism evidence="1 2">
    <name type="scientific">Oryza meyeriana var. granulata</name>
    <dbReference type="NCBI Taxonomy" id="110450"/>
    <lineage>
        <taxon>Eukaryota</taxon>
        <taxon>Viridiplantae</taxon>
        <taxon>Streptophyta</taxon>
        <taxon>Embryophyta</taxon>
        <taxon>Tracheophyta</taxon>
        <taxon>Spermatophyta</taxon>
        <taxon>Magnoliopsida</taxon>
        <taxon>Liliopsida</taxon>
        <taxon>Poales</taxon>
        <taxon>Poaceae</taxon>
        <taxon>BOP clade</taxon>
        <taxon>Oryzoideae</taxon>
        <taxon>Oryzeae</taxon>
        <taxon>Oryzinae</taxon>
        <taxon>Oryza</taxon>
        <taxon>Oryza meyeriana</taxon>
    </lineage>
</organism>
<keyword evidence="2" id="KW-1185">Reference proteome</keyword>
<evidence type="ECO:0000313" key="1">
    <source>
        <dbReference type="EMBL" id="KAF0895909.1"/>
    </source>
</evidence>
<comment type="caution">
    <text evidence="1">The sequence shown here is derived from an EMBL/GenBank/DDBJ whole genome shotgun (WGS) entry which is preliminary data.</text>
</comment>